<sequence length="98" mass="10844">MLINATPMRVRGKALEHYEVQKTPGVRGDMIVVQEKSTALNRYSNIARFQVTGVSDPQPMPPLHDAVLSWMGPNGFVLSGIEFVDGVSCAQSWWCRPA</sequence>
<dbReference type="RefSeq" id="WP_035943095.1">
    <property type="nucleotide sequence ID" value="NZ_CADFFX010000070.1"/>
</dbReference>
<evidence type="ECO:0000313" key="1">
    <source>
        <dbReference type="EMBL" id="KDR37822.1"/>
    </source>
</evidence>
<reference evidence="1 2" key="1">
    <citation type="submission" date="2014-03" db="EMBL/GenBank/DDBJ databases">
        <title>Draft Genome Sequences of Four Burkholderia Strains.</title>
        <authorList>
            <person name="Liu X.Y."/>
            <person name="Li C.X."/>
            <person name="Xu J.H."/>
        </authorList>
    </citation>
    <scope>NUCLEOTIDE SEQUENCE [LARGE SCALE GENOMIC DNA]</scope>
    <source>
        <strain evidence="1 2">DSM 50014</strain>
    </source>
</reference>
<gene>
    <name evidence="1" type="ORF">BG61_06920</name>
</gene>
<dbReference type="AlphaFoldDB" id="A0A069PBF5"/>
<accession>A0A069PBF5</accession>
<protein>
    <submittedName>
        <fullName evidence="1">Uncharacterized protein</fullName>
    </submittedName>
</protein>
<dbReference type="Proteomes" id="UP000027466">
    <property type="component" value="Unassembled WGS sequence"/>
</dbReference>
<keyword evidence="2" id="KW-1185">Reference proteome</keyword>
<evidence type="ECO:0000313" key="2">
    <source>
        <dbReference type="Proteomes" id="UP000027466"/>
    </source>
</evidence>
<name>A0A069PBF5_9BURK</name>
<dbReference type="EMBL" id="JFHC01000134">
    <property type="protein sequence ID" value="KDR37822.1"/>
    <property type="molecule type" value="Genomic_DNA"/>
</dbReference>
<organism evidence="1 2">
    <name type="scientific">Caballeronia glathei</name>
    <dbReference type="NCBI Taxonomy" id="60547"/>
    <lineage>
        <taxon>Bacteria</taxon>
        <taxon>Pseudomonadati</taxon>
        <taxon>Pseudomonadota</taxon>
        <taxon>Betaproteobacteria</taxon>
        <taxon>Burkholderiales</taxon>
        <taxon>Burkholderiaceae</taxon>
        <taxon>Caballeronia</taxon>
    </lineage>
</organism>
<comment type="caution">
    <text evidence="1">The sequence shown here is derived from an EMBL/GenBank/DDBJ whole genome shotgun (WGS) entry which is preliminary data.</text>
</comment>
<proteinExistence type="predicted"/>